<dbReference type="AlphaFoldDB" id="A0A6J5AIL3"/>
<accession>A0A6J5AIL3</accession>
<feature type="chain" id="PRO_5026821173" description="Pyrroloquinoline quinone-dependent pyranose dehydrogenase beta-propeller domain-containing protein" evidence="1">
    <location>
        <begin position="32"/>
        <end position="451"/>
    </location>
</feature>
<dbReference type="InterPro" id="IPR011041">
    <property type="entry name" value="Quinoprot_gluc/sorb_DH_b-prop"/>
</dbReference>
<evidence type="ECO:0000313" key="4">
    <source>
        <dbReference type="Proteomes" id="UP000494249"/>
    </source>
</evidence>
<proteinExistence type="predicted"/>
<evidence type="ECO:0000256" key="1">
    <source>
        <dbReference type="SAM" id="SignalP"/>
    </source>
</evidence>
<dbReference type="Proteomes" id="UP000494249">
    <property type="component" value="Unassembled WGS sequence"/>
</dbReference>
<feature type="domain" description="Pyrroloquinoline quinone-dependent pyranose dehydrogenase beta-propeller" evidence="2">
    <location>
        <begin position="171"/>
        <end position="297"/>
    </location>
</feature>
<dbReference type="InterPro" id="IPR011042">
    <property type="entry name" value="6-blade_b-propeller_TolB-like"/>
</dbReference>
<dbReference type="RefSeq" id="WP_082201504.1">
    <property type="nucleotide sequence ID" value="NZ_CADFGL010000007.1"/>
</dbReference>
<dbReference type="PANTHER" id="PTHR19328:SF55">
    <property type="entry name" value="BLR6566 PROTEIN"/>
    <property type="match status" value="1"/>
</dbReference>
<dbReference type="Gene3D" id="2.120.10.30">
    <property type="entry name" value="TolB, C-terminal domain"/>
    <property type="match status" value="1"/>
</dbReference>
<dbReference type="PANTHER" id="PTHR19328">
    <property type="entry name" value="HEDGEHOG-INTERACTING PROTEIN"/>
    <property type="match status" value="1"/>
</dbReference>
<evidence type="ECO:0000313" key="3">
    <source>
        <dbReference type="EMBL" id="CAB3670330.1"/>
    </source>
</evidence>
<reference evidence="3 4" key="1">
    <citation type="submission" date="2020-04" db="EMBL/GenBank/DDBJ databases">
        <authorList>
            <person name="De Canck E."/>
        </authorList>
    </citation>
    <scope>NUCLEOTIDE SEQUENCE [LARGE SCALE GENOMIC DNA]</scope>
    <source>
        <strain evidence="3 4">LMG 22037</strain>
    </source>
</reference>
<feature type="domain" description="Pyrroloquinoline quinone-dependent pyranose dehydrogenase beta-propeller" evidence="2">
    <location>
        <begin position="341"/>
        <end position="444"/>
    </location>
</feature>
<keyword evidence="1" id="KW-0732">Signal</keyword>
<protein>
    <recommendedName>
        <fullName evidence="2">Pyrroloquinoline quinone-dependent pyranose dehydrogenase beta-propeller domain-containing protein</fullName>
    </recommendedName>
</protein>
<name>A0A6J5AIL3_9BURK</name>
<dbReference type="Pfam" id="PF22807">
    <property type="entry name" value="TrAA12"/>
    <property type="match status" value="2"/>
</dbReference>
<dbReference type="InterPro" id="IPR054539">
    <property type="entry name" value="Beta-prop_PDH"/>
</dbReference>
<sequence length="451" mass="47902">MNELHTVSARARRGAMTALLPLLLLSLAACASTAEDIGDTGLGPHPELPAPHTSLLPTIHIAPVQTSANPATPSAPPGFTVSAFASGLEHPRWLYALPNGDLLVAESNAPEPHDEHGGIVGWVRKQVMKFVMKRAGAGVPSPDRIVLLRGAGGTAQSRSVFISGLHSPFGMAAVGDSLYVADTDALLRFPYHPGDTQITAPGEKVADLPAGPINHHWTKNVLASRDGERLYVTVGSNSNAGENGVEAEEGRALILEFTLATGRSRVFASGLRNPNGMDWQPDSGALWAAVNERDELGDNLVPDYMTAVKDGGFYGFPFSYYGQHVDTRVKPQQPDKVASALTPDYALGNHTASLGLAFYTGRSFPQHYWGGAFVGQHGSWNRKELSGYKVIFVPFSNGLPEKLPETFLSGFLSADGHALGRPVGVALDKAGALYVADDVGNVVWKVVYTGP</sequence>
<organism evidence="3 4">
    <name type="scientific">Paraburkholderia phenoliruptrix</name>
    <dbReference type="NCBI Taxonomy" id="252970"/>
    <lineage>
        <taxon>Bacteria</taxon>
        <taxon>Pseudomonadati</taxon>
        <taxon>Pseudomonadota</taxon>
        <taxon>Betaproteobacteria</taxon>
        <taxon>Burkholderiales</taxon>
        <taxon>Burkholderiaceae</taxon>
        <taxon>Paraburkholderia</taxon>
    </lineage>
</organism>
<feature type="signal peptide" evidence="1">
    <location>
        <begin position="1"/>
        <end position="31"/>
    </location>
</feature>
<dbReference type="EMBL" id="CADIKB010000006">
    <property type="protein sequence ID" value="CAB3670330.1"/>
    <property type="molecule type" value="Genomic_DNA"/>
</dbReference>
<dbReference type="SUPFAM" id="SSF50952">
    <property type="entry name" value="Soluble quinoprotein glucose dehydrogenase"/>
    <property type="match status" value="1"/>
</dbReference>
<gene>
    <name evidence="3" type="ORF">LMG22037_01929</name>
</gene>
<evidence type="ECO:0000259" key="2">
    <source>
        <dbReference type="Pfam" id="PF22807"/>
    </source>
</evidence>